<dbReference type="AlphaFoldDB" id="A0A1N7J5T4"/>
<dbReference type="OrthoDB" id="9770715at2"/>
<dbReference type="Proteomes" id="UP000185639">
    <property type="component" value="Unassembled WGS sequence"/>
</dbReference>
<dbReference type="SUPFAM" id="SSF109604">
    <property type="entry name" value="HD-domain/PDEase-like"/>
    <property type="match status" value="1"/>
</dbReference>
<dbReference type="PANTHER" id="PTHR33525">
    <property type="match status" value="1"/>
</dbReference>
<protein>
    <submittedName>
        <fullName evidence="2">HD-like signal output (HDOD) domain, no enzymatic activity</fullName>
    </submittedName>
</protein>
<feature type="domain" description="HDOD" evidence="1">
    <location>
        <begin position="13"/>
        <end position="208"/>
    </location>
</feature>
<accession>A0A1N7J5T4</accession>
<dbReference type="RefSeq" id="WP_076513932.1">
    <property type="nucleotide sequence ID" value="NZ_FTOH01000001.1"/>
</dbReference>
<keyword evidence="3" id="KW-1185">Reference proteome</keyword>
<dbReference type="EMBL" id="FTOH01000001">
    <property type="protein sequence ID" value="SIS44723.1"/>
    <property type="molecule type" value="Genomic_DNA"/>
</dbReference>
<dbReference type="PROSITE" id="PS51833">
    <property type="entry name" value="HDOD"/>
    <property type="match status" value="1"/>
</dbReference>
<dbReference type="Gene3D" id="1.10.3210.10">
    <property type="entry name" value="Hypothetical protein af1432"/>
    <property type="match status" value="1"/>
</dbReference>
<dbReference type="InterPro" id="IPR013976">
    <property type="entry name" value="HDOD"/>
</dbReference>
<proteinExistence type="predicted"/>
<evidence type="ECO:0000313" key="3">
    <source>
        <dbReference type="Proteomes" id="UP000185639"/>
    </source>
</evidence>
<gene>
    <name evidence="2" type="ORF">SAMN05421686_101393</name>
</gene>
<reference evidence="3" key="1">
    <citation type="submission" date="2017-01" db="EMBL/GenBank/DDBJ databases">
        <authorList>
            <person name="Varghese N."/>
            <person name="Submissions S."/>
        </authorList>
    </citation>
    <scope>NUCLEOTIDE SEQUENCE [LARGE SCALE GENOMIC DNA]</scope>
    <source>
        <strain evidence="3">DSM 24913</strain>
    </source>
</reference>
<sequence length="279" mass="30760">MNMASIFAEPKQLPHIPRVVQELMESFRGDEHSLDIDDISGKVAKDQSLTAKVLRLANSAHFGVPRTVATPQDAVMLLGFGTLRTMVLASGVTSAFSKIEGFDQNAFWKDAFSIAELSKWIAGFTPDADKDTAFTCGMMHSVGNLLIRMFYPKEAASIDQSEAMSSSKRHLLENGHFGYNSADVGAELAKRWKFPEVIQNAIAQQYLPETSEDYSIEAGIIYIARYLKYAHDRNLSEDEIVASFPLQVADKIGMNVNKAYSDLASLGELHSGLDSLIED</sequence>
<organism evidence="2 3">
    <name type="scientific">Thalassolituus maritimus</name>
    <dbReference type="NCBI Taxonomy" id="484498"/>
    <lineage>
        <taxon>Bacteria</taxon>
        <taxon>Pseudomonadati</taxon>
        <taxon>Pseudomonadota</taxon>
        <taxon>Gammaproteobacteria</taxon>
        <taxon>Oceanospirillales</taxon>
        <taxon>Oceanospirillaceae</taxon>
        <taxon>Thalassolituus</taxon>
    </lineage>
</organism>
<dbReference type="Pfam" id="PF08668">
    <property type="entry name" value="HDOD"/>
    <property type="match status" value="1"/>
</dbReference>
<evidence type="ECO:0000259" key="1">
    <source>
        <dbReference type="PROSITE" id="PS51833"/>
    </source>
</evidence>
<name>A0A1N7J5T4_9GAMM</name>
<evidence type="ECO:0000313" key="2">
    <source>
        <dbReference type="EMBL" id="SIS44723.1"/>
    </source>
</evidence>
<dbReference type="PANTHER" id="PTHR33525:SF6">
    <property type="entry name" value="HDOD DOMAIN-CONTAINING PROTEIN"/>
    <property type="match status" value="1"/>
</dbReference>
<dbReference type="STRING" id="484498.SAMN05421686_101393"/>
<dbReference type="InterPro" id="IPR052340">
    <property type="entry name" value="RNase_Y/CdgJ"/>
</dbReference>